<name>A0A173GEJ3_9CAUD</name>
<evidence type="ECO:0000313" key="2">
    <source>
        <dbReference type="Proteomes" id="UP000222079"/>
    </source>
</evidence>
<dbReference type="Proteomes" id="UP000222079">
    <property type="component" value="Segment"/>
</dbReference>
<organism evidence="1 2">
    <name type="scientific">Erwinia phage vB_EamM_RAY</name>
    <dbReference type="NCBI Taxonomy" id="1815987"/>
    <lineage>
        <taxon>Viruses</taxon>
        <taxon>Duplodnaviria</taxon>
        <taxon>Heunggongvirae</taxon>
        <taxon>Uroviricota</taxon>
        <taxon>Caudoviricetes</taxon>
        <taxon>Chimalliviridae</taxon>
        <taxon>Agricanvirus</taxon>
        <taxon>Agricanvirus ray</taxon>
    </lineage>
</organism>
<gene>
    <name evidence="1" type="ORF">RAY_290</name>
</gene>
<proteinExistence type="predicted"/>
<keyword evidence="2" id="KW-1185">Reference proteome</keyword>
<evidence type="ECO:0000313" key="1">
    <source>
        <dbReference type="EMBL" id="ANH52070.1"/>
    </source>
</evidence>
<protein>
    <submittedName>
        <fullName evidence="1">Virion structural protein</fullName>
    </submittedName>
</protein>
<sequence>MSDSIDVRKQKMIDLRNDPSLMMDYTLDLLDQNMDGTIDIMNATNPAMFAFELVALTGSAVMQNHEDLYTAYYPKMARTYEDLYRNMSDEDYKNRFCTPSRITTNFIFNADEIRARAVQLDSSGSDDIDSIYSKMVIPRNTEITVMDVTFSLEYPIEIRVMKHGGFVVVYDVSQPSPLLTVETNQLTWRTAIFNGVELLYITVPLRQFKAQPYYGQITSMSGYRNTYPLKGDQFYYLRVFTRANVTDEWEEAYVTHDDLVYDNTKLTFVAQVLEDSVKVVLPEIYISNNLAVGRQVRADVYTSKGNLVIETLALQSSSISAVYRDFNYEDRVLDKYSTPLTVFNEKTMSISSGVSGGVNGLSVEALREAVIYSANKTVLPITEAQVSQTLVDLGYGALKSEDTVTQRIYHATRSLNPQTNKSGINTPAGTGIITLQSSMLQLVSNTAVRDNGNRITITPTALYRLVNGIYNMVSDAELATINGAGLDSRALTVNNNVFMFSPFYMVLDANNDAFTTRVYDLDRPSVAGRVFSYENNSIGVELVADSFTFTKTTNGFRATVVTSSGDYYKDLADSDVACQLLFMPEGESNYGYLNGVMIGRTATRERVWQFDIDSNLDITNEDEIILTSFGQFGNAPSKLRSVLEKNFILLNCIAVAKSPNDVVYSDSDKKLGSFYLDQQFVVVTEQSYDVVMGKALTYLYQRSRSVVSDIEYQKYDVDVPWRYAETVYQRDAVTNQLVFDSNNQPIILHAKGDIMYDADNNIIYRYRVGDIKSDEQGNPIPLNERVVVREIDVVGLDGVYYFTGNPLDKTYITDVISDLVDWVTQDMVTVKRQLLEKTTVSLRPKQTLGLIDVIANARESRQISAAIGFDVTFYMTDNGYKNTSLRDNLSAKVSPAVAAVIARATFGLTDLVDALKPYRTSDVVDIEFKALGVNGDIKVMTALDDTMRCAIKKRVDVASDETLTVKEDISITFLKHTSAKSSLTA</sequence>
<reference evidence="1 2" key="1">
    <citation type="submission" date="2016-03" db="EMBL/GenBank/DDBJ databases">
        <authorList>
            <person name="Sharma R."/>
            <person name="Esplin I.N.D."/>
            <person name="Berg J.A."/>
            <person name="Jensen G.L."/>
            <person name="Keele B.R."/>
            <person name="Ward M.E.H."/>
            <person name="Breakwell D.P."/>
            <person name="Hope S."/>
            <person name="Grose J.H."/>
        </authorList>
    </citation>
    <scope>NUCLEOTIDE SEQUENCE [LARGE SCALE GENOMIC DNA]</scope>
</reference>
<dbReference type="EMBL" id="KU886224">
    <property type="protein sequence ID" value="ANH52070.1"/>
    <property type="molecule type" value="Genomic_DNA"/>
</dbReference>
<accession>A0A173GEJ3</accession>